<reference evidence="1 2" key="1">
    <citation type="submission" date="2018-11" db="EMBL/GenBank/DDBJ databases">
        <title>Genomes From Bacteria Associated with the Canine Oral Cavity: a Test Case for Automated Genome-Based Taxonomic Assignment.</title>
        <authorList>
            <person name="Coil D.A."/>
            <person name="Jospin G."/>
            <person name="Darling A.E."/>
            <person name="Wallis C."/>
            <person name="Davis I.J."/>
            <person name="Harris S."/>
            <person name="Eisen J.A."/>
            <person name="Holcombe L.J."/>
            <person name="O'Flynn C."/>
        </authorList>
    </citation>
    <scope>NUCLEOTIDE SEQUENCE [LARGE SCALE GENOMIC DNA]</scope>
    <source>
        <strain evidence="1 2">OH5050</strain>
    </source>
</reference>
<proteinExistence type="predicted"/>
<accession>A0A3P1UKG9</accession>
<name>A0A3P1UKG9_9ACTO</name>
<keyword evidence="2" id="KW-1185">Reference proteome</keyword>
<organism evidence="1 2">
    <name type="scientific">Actinomyces bowdenii</name>
    <dbReference type="NCBI Taxonomy" id="131109"/>
    <lineage>
        <taxon>Bacteria</taxon>
        <taxon>Bacillati</taxon>
        <taxon>Actinomycetota</taxon>
        <taxon>Actinomycetes</taxon>
        <taxon>Actinomycetales</taxon>
        <taxon>Actinomycetaceae</taxon>
        <taxon>Actinomyces</taxon>
    </lineage>
</organism>
<dbReference type="AlphaFoldDB" id="A0A3P1UKG9"/>
<protein>
    <submittedName>
        <fullName evidence="1">Uncharacterized protein</fullName>
    </submittedName>
</protein>
<evidence type="ECO:0000313" key="1">
    <source>
        <dbReference type="EMBL" id="RRD22414.1"/>
    </source>
</evidence>
<dbReference type="Proteomes" id="UP000271272">
    <property type="component" value="Unassembled WGS sequence"/>
</dbReference>
<dbReference type="EMBL" id="RQZC01000040">
    <property type="protein sequence ID" value="RRD22414.1"/>
    <property type="molecule type" value="Genomic_DNA"/>
</dbReference>
<evidence type="ECO:0000313" key="2">
    <source>
        <dbReference type="Proteomes" id="UP000271272"/>
    </source>
</evidence>
<sequence>MLTGKRGQVLVVVDQPATIGALAVAVAQDMGITVRRHCSRQHVCQNEVVVEDRVGMTSPG</sequence>
<comment type="caution">
    <text evidence="1">The sequence shown here is derived from an EMBL/GenBank/DDBJ whole genome shotgun (WGS) entry which is preliminary data.</text>
</comment>
<gene>
    <name evidence="1" type="ORF">EII10_12670</name>
</gene>